<evidence type="ECO:0000313" key="2">
    <source>
        <dbReference type="EMBL" id="MCC8363769.1"/>
    </source>
</evidence>
<feature type="transmembrane region" description="Helical" evidence="1">
    <location>
        <begin position="114"/>
        <end position="136"/>
    </location>
</feature>
<evidence type="ECO:0000256" key="1">
    <source>
        <dbReference type="SAM" id="Phobius"/>
    </source>
</evidence>
<dbReference type="EMBL" id="JAJGAK010000003">
    <property type="protein sequence ID" value="MCC8363769.1"/>
    <property type="molecule type" value="Genomic_DNA"/>
</dbReference>
<keyword evidence="1" id="KW-0472">Membrane</keyword>
<proteinExistence type="predicted"/>
<sequence length="240" mass="26494">MAVSWARDRATLFYLGFGLVGLLVVALGFGVTYAVPMVRRSFSAPWFVHLHGASALGWVVMFIVQATLVRERRSPLHRRLGQVALPLALVIWASGIATATWAAQRDLPEQGTAATSALGGTISGLTIYVLLVVAAVAMRRKPDWHKRLVMLATIQLLWPAFFRLRHLLPAVPHPDVTFALVLAYSPIVVAALRDRTQSGGIHPVWLYVGSALIVEQSLEFAFFDQGPLRLFGQWVYAWLT</sequence>
<accession>A0ABS8JJI7</accession>
<evidence type="ECO:0000313" key="3">
    <source>
        <dbReference type="Proteomes" id="UP001165293"/>
    </source>
</evidence>
<feature type="transmembrane region" description="Helical" evidence="1">
    <location>
        <begin position="46"/>
        <end position="68"/>
    </location>
</feature>
<reference evidence="2" key="1">
    <citation type="submission" date="2021-10" db="EMBL/GenBank/DDBJ databases">
        <authorList>
            <person name="Lyu M."/>
            <person name="Wang X."/>
            <person name="Meng X."/>
            <person name="Xu K."/>
        </authorList>
    </citation>
    <scope>NUCLEOTIDE SEQUENCE</scope>
    <source>
        <strain evidence="2">A6</strain>
    </source>
</reference>
<organism evidence="2 3">
    <name type="scientific">Noviluteimonas lactosilytica</name>
    <dbReference type="NCBI Taxonomy" id="2888523"/>
    <lineage>
        <taxon>Bacteria</taxon>
        <taxon>Pseudomonadati</taxon>
        <taxon>Pseudomonadota</taxon>
        <taxon>Gammaproteobacteria</taxon>
        <taxon>Lysobacterales</taxon>
        <taxon>Lysobacteraceae</taxon>
        <taxon>Noviluteimonas</taxon>
    </lineage>
</organism>
<comment type="caution">
    <text evidence="2">The sequence shown here is derived from an EMBL/GenBank/DDBJ whole genome shotgun (WGS) entry which is preliminary data.</text>
</comment>
<gene>
    <name evidence="2" type="ORF">LK996_11870</name>
</gene>
<feature type="transmembrane region" description="Helical" evidence="1">
    <location>
        <begin position="148"/>
        <end position="164"/>
    </location>
</feature>
<keyword evidence="3" id="KW-1185">Reference proteome</keyword>
<name>A0ABS8JJI7_9GAMM</name>
<keyword evidence="1" id="KW-1133">Transmembrane helix</keyword>
<feature type="transmembrane region" description="Helical" evidence="1">
    <location>
        <begin position="12"/>
        <end position="34"/>
    </location>
</feature>
<feature type="transmembrane region" description="Helical" evidence="1">
    <location>
        <begin position="80"/>
        <end position="102"/>
    </location>
</feature>
<feature type="transmembrane region" description="Helical" evidence="1">
    <location>
        <begin position="176"/>
        <end position="192"/>
    </location>
</feature>
<dbReference type="RefSeq" id="WP_230527574.1">
    <property type="nucleotide sequence ID" value="NZ_JAJGAK010000003.1"/>
</dbReference>
<protein>
    <submittedName>
        <fullName evidence="2">Uncharacterized protein</fullName>
    </submittedName>
</protein>
<dbReference type="Proteomes" id="UP001165293">
    <property type="component" value="Unassembled WGS sequence"/>
</dbReference>
<keyword evidence="1" id="KW-0812">Transmembrane</keyword>